<dbReference type="InterPro" id="IPR037202">
    <property type="entry name" value="ESCRT_assembly_dom"/>
</dbReference>
<dbReference type="InterPro" id="IPR037206">
    <property type="entry name" value="VPS28_C_sf"/>
</dbReference>
<evidence type="ECO:0000256" key="1">
    <source>
        <dbReference type="ARBA" id="ARBA00004177"/>
    </source>
</evidence>
<comment type="function">
    <text evidence="6">Component of the ESCRT-I complex, a regulator of vesicular trafficking process.</text>
</comment>
<organism evidence="13 14">
    <name type="scientific">Cephus cinctus</name>
    <name type="common">Wheat stem sawfly</name>
    <dbReference type="NCBI Taxonomy" id="211228"/>
    <lineage>
        <taxon>Eukaryota</taxon>
        <taxon>Metazoa</taxon>
        <taxon>Ecdysozoa</taxon>
        <taxon>Arthropoda</taxon>
        <taxon>Hexapoda</taxon>
        <taxon>Insecta</taxon>
        <taxon>Pterygota</taxon>
        <taxon>Neoptera</taxon>
        <taxon>Endopterygota</taxon>
        <taxon>Hymenoptera</taxon>
        <taxon>Cephoidea</taxon>
        <taxon>Cephidae</taxon>
        <taxon>Cephus</taxon>
    </lineage>
</organism>
<dbReference type="GO" id="GO:0043328">
    <property type="term" value="P:protein transport to vacuole involved in ubiquitin-dependent protein catabolic process via the multivesicular body sorting pathway"/>
    <property type="evidence" value="ECO:0007669"/>
    <property type="project" value="TreeGrafter"/>
</dbReference>
<feature type="region of interest" description="Disordered" evidence="10">
    <location>
        <begin position="352"/>
        <end position="387"/>
    </location>
</feature>
<dbReference type="RefSeq" id="XP_015608546.1">
    <property type="nucleotide sequence ID" value="XM_015753060.2"/>
</dbReference>
<dbReference type="SUPFAM" id="SSF140427">
    <property type="entry name" value="VPS28 C-terminal domain-like"/>
    <property type="match status" value="1"/>
</dbReference>
<keyword evidence="4" id="KW-0967">Endosome</keyword>
<dbReference type="InterPro" id="IPR017898">
    <property type="entry name" value="VPS28_N"/>
</dbReference>
<dbReference type="FunFam" id="1.20.120.1130:FF:000001">
    <property type="entry name" value="Vacuolar protein sorting-associated protein 28 homolog"/>
    <property type="match status" value="1"/>
</dbReference>
<keyword evidence="5 9" id="KW-0653">Protein transport</keyword>
<keyword evidence="3 9" id="KW-0813">Transport</keyword>
<keyword evidence="13" id="KW-1185">Reference proteome</keyword>
<accession>A0AAJ7CE20</accession>
<evidence type="ECO:0000256" key="3">
    <source>
        <dbReference type="ARBA" id="ARBA00022448"/>
    </source>
</evidence>
<evidence type="ECO:0000256" key="4">
    <source>
        <dbReference type="ARBA" id="ARBA00022753"/>
    </source>
</evidence>
<feature type="region of interest" description="Disordered" evidence="10">
    <location>
        <begin position="282"/>
        <end position="307"/>
    </location>
</feature>
<feature type="domain" description="VPS28 N-terminal" evidence="12">
    <location>
        <begin position="527"/>
        <end position="634"/>
    </location>
</feature>
<dbReference type="PROSITE" id="PS51310">
    <property type="entry name" value="VPS28_C"/>
    <property type="match status" value="1"/>
</dbReference>
<dbReference type="GO" id="GO:0000813">
    <property type="term" value="C:ESCRT I complex"/>
    <property type="evidence" value="ECO:0007669"/>
    <property type="project" value="InterPro"/>
</dbReference>
<evidence type="ECO:0000256" key="7">
    <source>
        <dbReference type="ARBA" id="ARBA00066174"/>
    </source>
</evidence>
<dbReference type="GeneID" id="107274201"/>
<dbReference type="Gene3D" id="1.20.1440.200">
    <property type="match status" value="1"/>
</dbReference>
<gene>
    <name evidence="14" type="primary">LOC107274201</name>
</gene>
<evidence type="ECO:0000259" key="11">
    <source>
        <dbReference type="PROSITE" id="PS51310"/>
    </source>
</evidence>
<comment type="similarity">
    <text evidence="9">Belongs to the VPS28 family.</text>
</comment>
<evidence type="ECO:0000256" key="5">
    <source>
        <dbReference type="ARBA" id="ARBA00022927"/>
    </source>
</evidence>
<dbReference type="Gene3D" id="1.20.120.1130">
    <property type="match status" value="1"/>
</dbReference>
<dbReference type="CTD" id="51160"/>
<dbReference type="FunFam" id="1.20.1440.200:FF:000001">
    <property type="entry name" value="Vacuolar protein sorting-associated protein 28 homolog"/>
    <property type="match status" value="1"/>
</dbReference>
<feature type="region of interest" description="Disordered" evidence="10">
    <location>
        <begin position="1"/>
        <end position="25"/>
    </location>
</feature>
<dbReference type="InterPro" id="IPR038358">
    <property type="entry name" value="VPS28_N_sf"/>
</dbReference>
<evidence type="ECO:0000256" key="6">
    <source>
        <dbReference type="ARBA" id="ARBA00056039"/>
    </source>
</evidence>
<proteinExistence type="inferred from homology"/>
<dbReference type="Pfam" id="PF03997">
    <property type="entry name" value="VPS28"/>
    <property type="match status" value="1"/>
</dbReference>
<evidence type="ECO:0000256" key="10">
    <source>
        <dbReference type="SAM" id="MobiDB-lite"/>
    </source>
</evidence>
<reference evidence="14" key="1">
    <citation type="submission" date="2025-08" db="UniProtKB">
        <authorList>
            <consortium name="RefSeq"/>
        </authorList>
    </citation>
    <scope>IDENTIFICATION</scope>
</reference>
<dbReference type="AlphaFoldDB" id="A0AAJ7CE20"/>
<evidence type="ECO:0000256" key="9">
    <source>
        <dbReference type="PROSITE-ProRule" id="PRU00642"/>
    </source>
</evidence>
<dbReference type="SUPFAM" id="SSF140111">
    <property type="entry name" value="Endosomal sorting complex assembly domain"/>
    <property type="match status" value="1"/>
</dbReference>
<evidence type="ECO:0000313" key="13">
    <source>
        <dbReference type="Proteomes" id="UP000694920"/>
    </source>
</evidence>
<name>A0AAJ7CE20_CEPCN</name>
<sequence length="736" mass="83579">MSNFKETISKNNTHSSSPTHSKPRYIKKLNFNEDISDSEYDNENNEESNVIPRLGYTSVSHIEKKEWIQQWIEAHNSSTDINNDLCPASPILQTTVLRRKQKSPILNSHRKCKKLKVVLSDITHTKIVNTESTDYDETRQCAEDFHIKESEFAQESTPLRLQIHPSGSPILSTGFYTFRRRQKARNNLFKQKKIDTPTVESSKLPDTNMNTLLVESKPAESGLSRCKVSNISLFDRHKIVAQKIESQPEKSVLKNVQSRLINKPTSFIEMSPSTDTERIEFEESETVSTNHTVQESDTPSDSDKTISDIIEDPETQDIFSEVEYNNIPMNEITFPLDKNFSICPSTSCKETEQNISIEPEPASSTVTSQKISGTSTSNGGIGTSSGHTEITISTEVTPPKVSDETISGLALLNSGKKRKKPRKGSLVEKLQMLIKSQVSYVRIWRHQMIQIQENATTQYISLTVIDYLTRCDRQFITGLVIDDPSQLLSNIANRGSEQISRLSLQKKISNFVTVVMNPEIVGNIMSIGQDRPELYEEVKLYKNAREREKHDNQADLYAVVNTLQHLEKAYIRDCVTPKEYTAACSKLLVQYKAAFKQVQSDQFPTIDAFARAFRLDCPAALERIKEDRPITIKDDKGNTSKCIADIVSLFITLMDKLRLEIKAMDELHPDLRDLMDTMNRLSILPSDFDGKQKVAEWLQTLNNMSASDELSETQVRQLIFDLETSYNAFNKILHNS</sequence>
<dbReference type="InterPro" id="IPR017899">
    <property type="entry name" value="VPS28_C"/>
</dbReference>
<protein>
    <recommendedName>
        <fullName evidence="2">Vacuolar protein sorting-associated protein 28 homolog</fullName>
    </recommendedName>
    <alternativeName>
        <fullName evidence="8">ESCRT-I complex subunit VPS28</fullName>
    </alternativeName>
</protein>
<dbReference type="PROSITE" id="PS51313">
    <property type="entry name" value="VPS28_N"/>
    <property type="match status" value="1"/>
</dbReference>
<evidence type="ECO:0000256" key="8">
    <source>
        <dbReference type="ARBA" id="ARBA00083439"/>
    </source>
</evidence>
<dbReference type="PANTHER" id="PTHR12937">
    <property type="entry name" value="VACUOLAR PROTEIN SORTING 28, ISOFORM 2 VPS28"/>
    <property type="match status" value="1"/>
</dbReference>
<dbReference type="PANTHER" id="PTHR12937:SF0">
    <property type="entry name" value="VACUOLAR PROTEIN SORTING-ASSOCIATED PROTEIN 28 HOMOLOG"/>
    <property type="match status" value="1"/>
</dbReference>
<dbReference type="InterPro" id="IPR007143">
    <property type="entry name" value="Vps28"/>
</dbReference>
<dbReference type="GO" id="GO:0044877">
    <property type="term" value="F:protein-containing complex binding"/>
    <property type="evidence" value="ECO:0007669"/>
    <property type="project" value="TreeGrafter"/>
</dbReference>
<comment type="subcellular location">
    <subcellularLocation>
        <location evidence="1">Endosome</location>
    </subcellularLocation>
</comment>
<comment type="subunit">
    <text evidence="7">Component of the ESCRT-I complex (endosomal sorting complex required for transport I).</text>
</comment>
<evidence type="ECO:0000259" key="12">
    <source>
        <dbReference type="PROSITE" id="PS51313"/>
    </source>
</evidence>
<feature type="compositionally biased region" description="Polar residues" evidence="10">
    <location>
        <begin position="1"/>
        <end position="20"/>
    </location>
</feature>
<evidence type="ECO:0000313" key="14">
    <source>
        <dbReference type="RefSeq" id="XP_015608546.1"/>
    </source>
</evidence>
<feature type="compositionally biased region" description="Polar residues" evidence="10">
    <location>
        <begin position="286"/>
        <end position="299"/>
    </location>
</feature>
<feature type="domain" description="VPS28 C-terminal" evidence="11">
    <location>
        <begin position="638"/>
        <end position="734"/>
    </location>
</feature>
<dbReference type="Proteomes" id="UP000694920">
    <property type="component" value="Unplaced"/>
</dbReference>
<feature type="compositionally biased region" description="Polar residues" evidence="10">
    <location>
        <begin position="352"/>
        <end position="370"/>
    </location>
</feature>
<evidence type="ECO:0000256" key="2">
    <source>
        <dbReference type="ARBA" id="ARBA00020968"/>
    </source>
</evidence>